<dbReference type="RefSeq" id="XP_018016689.1">
    <property type="nucleotide sequence ID" value="XM_018161200.2"/>
</dbReference>
<accession>A0A8B7NSG3</accession>
<dbReference type="KEGG" id="hazt:108673382"/>
<keyword evidence="1" id="KW-1185">Reference proteome</keyword>
<organism evidence="1 2">
    <name type="scientific">Hyalella azteca</name>
    <name type="common">Amphipod</name>
    <dbReference type="NCBI Taxonomy" id="294128"/>
    <lineage>
        <taxon>Eukaryota</taxon>
        <taxon>Metazoa</taxon>
        <taxon>Ecdysozoa</taxon>
        <taxon>Arthropoda</taxon>
        <taxon>Crustacea</taxon>
        <taxon>Multicrustacea</taxon>
        <taxon>Malacostraca</taxon>
        <taxon>Eumalacostraca</taxon>
        <taxon>Peracarida</taxon>
        <taxon>Amphipoda</taxon>
        <taxon>Senticaudata</taxon>
        <taxon>Talitrida</taxon>
        <taxon>Talitroidea</taxon>
        <taxon>Hyalellidae</taxon>
        <taxon>Hyalella</taxon>
    </lineage>
</organism>
<sequence length="183" mass="20799">MVKIDKLFHLSAYVNNLVWACVQVLWQAPTVTVTAFRRVDSSCRVTRVVIVSDELDEVSSGGLWTHDDVVAYCHQNFGRLPVLRDCASFTDVATYVDGGCTVVSNPDHEAASAITLTFSRYHPECDLMYPAQSFLMEEANMQLKQPEIVTKKDRLFLMKIAKSPLCDPDMEICEQDRKRLWSF</sequence>
<dbReference type="Proteomes" id="UP000694843">
    <property type="component" value="Unplaced"/>
</dbReference>
<dbReference type="AlphaFoldDB" id="A0A8B7NSG3"/>
<protein>
    <submittedName>
        <fullName evidence="2">Uncharacterized protein LOC108673382</fullName>
    </submittedName>
</protein>
<name>A0A8B7NSG3_HYAAZ</name>
<evidence type="ECO:0000313" key="2">
    <source>
        <dbReference type="RefSeq" id="XP_018016689.1"/>
    </source>
</evidence>
<gene>
    <name evidence="2" type="primary">LOC108673382</name>
</gene>
<proteinExistence type="predicted"/>
<reference evidence="2" key="1">
    <citation type="submission" date="2025-08" db="UniProtKB">
        <authorList>
            <consortium name="RefSeq"/>
        </authorList>
    </citation>
    <scope>IDENTIFICATION</scope>
    <source>
        <tissue evidence="2">Whole organism</tissue>
    </source>
</reference>
<evidence type="ECO:0000313" key="1">
    <source>
        <dbReference type="Proteomes" id="UP000694843"/>
    </source>
</evidence>
<dbReference type="GeneID" id="108673382"/>